<reference evidence="1 2" key="1">
    <citation type="submission" date="2023-03" db="EMBL/GenBank/DDBJ databases">
        <title>Diaphorobacter basophil sp. nov., isolated from a sewage-treatment plant.</title>
        <authorList>
            <person name="Yang K."/>
        </authorList>
    </citation>
    <scope>NUCLEOTIDE SEQUENCE [LARGE SCALE GENOMIC DNA]</scope>
    <source>
        <strain evidence="1 2">Y-1</strain>
    </source>
</reference>
<name>A0ABZ0J1N2_9BURK</name>
<proteinExistence type="predicted"/>
<dbReference type="Proteomes" id="UP001303211">
    <property type="component" value="Chromosome"/>
</dbReference>
<accession>A0ABZ0J1N2</accession>
<evidence type="ECO:0000313" key="1">
    <source>
        <dbReference type="EMBL" id="WOO30753.1"/>
    </source>
</evidence>
<dbReference type="RefSeq" id="WP_317700249.1">
    <property type="nucleotide sequence ID" value="NZ_CP136921.1"/>
</dbReference>
<organism evidence="1 2">
    <name type="scientific">Diaphorobacter limosus</name>
    <dbReference type="NCBI Taxonomy" id="3036128"/>
    <lineage>
        <taxon>Bacteria</taxon>
        <taxon>Pseudomonadati</taxon>
        <taxon>Pseudomonadota</taxon>
        <taxon>Betaproteobacteria</taxon>
        <taxon>Burkholderiales</taxon>
        <taxon>Comamonadaceae</taxon>
        <taxon>Diaphorobacter</taxon>
    </lineage>
</organism>
<gene>
    <name evidence="1" type="ORF">P4826_09895</name>
</gene>
<sequence length="70" mass="7551">MAATHPHTVLGAAWAMLQPAADAQGQHLQAHAACLLGDYQRARLLWERLAQSGDGEAQLHLGQLAQRRTA</sequence>
<evidence type="ECO:0000313" key="2">
    <source>
        <dbReference type="Proteomes" id="UP001303211"/>
    </source>
</evidence>
<dbReference type="EMBL" id="CP136921">
    <property type="protein sequence ID" value="WOO30753.1"/>
    <property type="molecule type" value="Genomic_DNA"/>
</dbReference>
<keyword evidence="2" id="KW-1185">Reference proteome</keyword>
<protein>
    <submittedName>
        <fullName evidence="1">Uncharacterized protein</fullName>
    </submittedName>
</protein>